<feature type="transmembrane region" description="Helical" evidence="1">
    <location>
        <begin position="101"/>
        <end position="121"/>
    </location>
</feature>
<feature type="transmembrane region" description="Helical" evidence="1">
    <location>
        <begin position="46"/>
        <end position="65"/>
    </location>
</feature>
<feature type="transmembrane region" description="Helical" evidence="1">
    <location>
        <begin position="133"/>
        <end position="150"/>
    </location>
</feature>
<gene>
    <name evidence="2" type="ORF">HCU67_04470</name>
</gene>
<evidence type="ECO:0000313" key="3">
    <source>
        <dbReference type="Proteomes" id="UP000718451"/>
    </source>
</evidence>
<protein>
    <submittedName>
        <fullName evidence="2">Uncharacterized protein</fullName>
    </submittedName>
</protein>
<sequence length="151" mass="17331">MPLAAIVAFSLISVSIGLLFSSSEFFRQHYTILMPEGVFEEFNFESYTRLTLYVLANVILLFIVFGRLRAIGKGRVLELRMLFLFFIVGIILTLISLGPELGLGAILFTFCPVSLFITNYFQIFRRKRLKEYVLLFVIIAPISISIWKLFS</sequence>
<evidence type="ECO:0000256" key="1">
    <source>
        <dbReference type="SAM" id="Phobius"/>
    </source>
</evidence>
<accession>A0ABX1GMP1</accession>
<evidence type="ECO:0000313" key="2">
    <source>
        <dbReference type="EMBL" id="NKI31187.1"/>
    </source>
</evidence>
<proteinExistence type="predicted"/>
<dbReference type="Proteomes" id="UP000718451">
    <property type="component" value="Unassembled WGS sequence"/>
</dbReference>
<organism evidence="2 3">
    <name type="scientific">Croceivirga thetidis</name>
    <dbReference type="NCBI Taxonomy" id="2721623"/>
    <lineage>
        <taxon>Bacteria</taxon>
        <taxon>Pseudomonadati</taxon>
        <taxon>Bacteroidota</taxon>
        <taxon>Flavobacteriia</taxon>
        <taxon>Flavobacteriales</taxon>
        <taxon>Flavobacteriaceae</taxon>
        <taxon>Croceivirga</taxon>
    </lineage>
</organism>
<reference evidence="2 3" key="1">
    <citation type="submission" date="2020-04" db="EMBL/GenBank/DDBJ databases">
        <authorList>
            <person name="Yoon J."/>
        </authorList>
    </citation>
    <scope>NUCLEOTIDE SEQUENCE [LARGE SCALE GENOMIC DNA]</scope>
    <source>
        <strain evidence="2 3">DJ-13</strain>
    </source>
</reference>
<keyword evidence="1" id="KW-0812">Transmembrane</keyword>
<feature type="transmembrane region" description="Helical" evidence="1">
    <location>
        <begin position="77"/>
        <end position="95"/>
    </location>
</feature>
<name>A0ABX1GMP1_9FLAO</name>
<keyword evidence="1" id="KW-1133">Transmembrane helix</keyword>
<comment type="caution">
    <text evidence="2">The sequence shown here is derived from an EMBL/GenBank/DDBJ whole genome shotgun (WGS) entry which is preliminary data.</text>
</comment>
<dbReference type="EMBL" id="JAAWWL010000001">
    <property type="protein sequence ID" value="NKI31187.1"/>
    <property type="molecule type" value="Genomic_DNA"/>
</dbReference>
<keyword evidence="3" id="KW-1185">Reference proteome</keyword>
<keyword evidence="1" id="KW-0472">Membrane</keyword>